<dbReference type="EMBL" id="KI392710">
    <property type="protein sequence ID" value="ERN11069.1"/>
    <property type="molecule type" value="Genomic_DNA"/>
</dbReference>
<accession>W1PT93</accession>
<organism evidence="5 6">
    <name type="scientific">Amborella trichopoda</name>
    <dbReference type="NCBI Taxonomy" id="13333"/>
    <lineage>
        <taxon>Eukaryota</taxon>
        <taxon>Viridiplantae</taxon>
        <taxon>Streptophyta</taxon>
        <taxon>Embryophyta</taxon>
        <taxon>Tracheophyta</taxon>
        <taxon>Spermatophyta</taxon>
        <taxon>Magnoliopsida</taxon>
        <taxon>Amborellales</taxon>
        <taxon>Amborellaceae</taxon>
        <taxon>Amborella</taxon>
    </lineage>
</organism>
<sequence>MGNRLQHSLICFSIFLICNAQETLSFSLSPLAAQEFKTTTAYPPFPYYPETHTSLAPILSNLGYKELAMAVPFFYDSYLSSWTGPATVFGTNDTAIRSCSHCSRTQILKERIVPGLFTYHHLSKLAHGTKIQTMRSDRCITVTTMNSTENTAKILIDGVQITRPDLFNDDLLVIHGLDDFVFPLSPLSCFSPEKPPLTESANDMPENDTSTMSPTPDNATDVGKMTPSSAPATFPAISMRLSLRDAMLRLRASGFGIVALVLRAKYPELVELGNMTIFAPDDASIFSGGYAYVNNVRFHIVPDRYLKGSDLAQLHLGSSLQTLVRGQELVVTNAGSSVGSLRINYVPLKGPDAVYNSRIVVHSIFVPFPRIGVPDWVVSNAFEDGLFHEVGSVSEAHGLDLGGMNEPRERRSVSEDDVFFPEVESTAWMAPERQVPEPAITDEGL</sequence>
<keyword evidence="3" id="KW-0732">Signal</keyword>
<dbReference type="eggNOG" id="ENOG502QQCB">
    <property type="taxonomic scope" value="Eukaryota"/>
</dbReference>
<dbReference type="InterPro" id="IPR036378">
    <property type="entry name" value="FAS1_dom_sf"/>
</dbReference>
<feature type="domain" description="FAS1" evidence="4">
    <location>
        <begin position="87"/>
        <end position="184"/>
    </location>
</feature>
<gene>
    <name evidence="5" type="ORF">AMTR_s00024p00118410</name>
</gene>
<evidence type="ECO:0000256" key="2">
    <source>
        <dbReference type="SAM" id="MobiDB-lite"/>
    </source>
</evidence>
<dbReference type="OrthoDB" id="765989at2759"/>
<dbReference type="InterPro" id="IPR000782">
    <property type="entry name" value="FAS1_domain"/>
</dbReference>
<evidence type="ECO:0000313" key="6">
    <source>
        <dbReference type="Proteomes" id="UP000017836"/>
    </source>
</evidence>
<evidence type="ECO:0000313" key="5">
    <source>
        <dbReference type="EMBL" id="ERN11069.1"/>
    </source>
</evidence>
<evidence type="ECO:0000256" key="3">
    <source>
        <dbReference type="SAM" id="SignalP"/>
    </source>
</evidence>
<dbReference type="InterPro" id="IPR052806">
    <property type="entry name" value="Fasciclin-like_AGP"/>
</dbReference>
<protein>
    <recommendedName>
        <fullName evidence="4">FAS1 domain-containing protein</fullName>
    </recommendedName>
</protein>
<dbReference type="PANTHER" id="PTHR33985:SF2">
    <property type="entry name" value="EXPRESSED PROTEIN"/>
    <property type="match status" value="1"/>
</dbReference>
<dbReference type="AlphaFoldDB" id="W1PT93"/>
<evidence type="ECO:0000256" key="1">
    <source>
        <dbReference type="ARBA" id="ARBA00007843"/>
    </source>
</evidence>
<dbReference type="SMART" id="SM00554">
    <property type="entry name" value="FAS1"/>
    <property type="match status" value="2"/>
</dbReference>
<feature type="domain" description="FAS1" evidence="4">
    <location>
        <begin position="276"/>
        <end position="370"/>
    </location>
</feature>
<proteinExistence type="inferred from homology"/>
<dbReference type="HOGENOM" id="CLU_044140_0_0_1"/>
<dbReference type="OMA" id="REHMVLG"/>
<dbReference type="PANTHER" id="PTHR33985">
    <property type="entry name" value="OS02G0491300 PROTEIN-RELATED"/>
    <property type="match status" value="1"/>
</dbReference>
<feature type="signal peptide" evidence="3">
    <location>
        <begin position="1"/>
        <end position="20"/>
    </location>
</feature>
<keyword evidence="6" id="KW-1185">Reference proteome</keyword>
<dbReference type="KEGG" id="atr:18439256"/>
<dbReference type="SUPFAM" id="SSF82153">
    <property type="entry name" value="FAS1 domain"/>
    <property type="match status" value="2"/>
</dbReference>
<name>W1PT93_AMBTC</name>
<feature type="region of interest" description="Disordered" evidence="2">
    <location>
        <begin position="194"/>
        <end position="216"/>
    </location>
</feature>
<comment type="similarity">
    <text evidence="1">Belongs to the fasciclin-like AGP family.</text>
</comment>
<feature type="chain" id="PRO_5004807790" description="FAS1 domain-containing protein" evidence="3">
    <location>
        <begin position="21"/>
        <end position="445"/>
    </location>
</feature>
<reference evidence="6" key="1">
    <citation type="journal article" date="2013" name="Science">
        <title>The Amborella genome and the evolution of flowering plants.</title>
        <authorList>
            <consortium name="Amborella Genome Project"/>
        </authorList>
    </citation>
    <scope>NUCLEOTIDE SEQUENCE [LARGE SCALE GENOMIC DNA]</scope>
</reference>
<dbReference type="Proteomes" id="UP000017836">
    <property type="component" value="Unassembled WGS sequence"/>
</dbReference>
<evidence type="ECO:0000259" key="4">
    <source>
        <dbReference type="SMART" id="SM00554"/>
    </source>
</evidence>
<feature type="compositionally biased region" description="Polar residues" evidence="2">
    <location>
        <begin position="207"/>
        <end position="216"/>
    </location>
</feature>
<dbReference type="Gramene" id="ERN11069">
    <property type="protein sequence ID" value="ERN11069"/>
    <property type="gene ID" value="AMTR_s00024p00118410"/>
</dbReference>